<keyword evidence="8" id="KW-1185">Reference proteome</keyword>
<dbReference type="AlphaFoldDB" id="A0A817Q9T7"/>
<evidence type="ECO:0000313" key="1">
    <source>
        <dbReference type="EMBL" id="CAF3202648.1"/>
    </source>
</evidence>
<dbReference type="OrthoDB" id="10350134at2759"/>
<dbReference type="EMBL" id="CAJOBP010001671">
    <property type="protein sequence ID" value="CAF4302281.1"/>
    <property type="molecule type" value="Genomic_DNA"/>
</dbReference>
<dbReference type="EMBL" id="CAJOBO010001632">
    <property type="protein sequence ID" value="CAF4396559.1"/>
    <property type="molecule type" value="Genomic_DNA"/>
</dbReference>
<gene>
    <name evidence="3" type="ORF">GRG538_LOCUS19710</name>
    <name evidence="5" type="ORF">HFQ381_LOCUS19775</name>
    <name evidence="2" type="ORF">LUA448_LOCUS10861</name>
    <name evidence="6" type="ORF">QYT958_LOCUS16260</name>
    <name evidence="1" type="ORF">TIS948_LOCUS12679</name>
    <name evidence="4" type="ORF">UJA718_LOCUS12721</name>
</gene>
<dbReference type="EMBL" id="CAJNXB010001925">
    <property type="protein sequence ID" value="CAF3202648.1"/>
    <property type="molecule type" value="Genomic_DNA"/>
</dbReference>
<evidence type="ECO:0000313" key="8">
    <source>
        <dbReference type="Proteomes" id="UP000663873"/>
    </source>
</evidence>
<dbReference type="Proteomes" id="UP000663848">
    <property type="component" value="Unassembled WGS sequence"/>
</dbReference>
<protein>
    <submittedName>
        <fullName evidence="1">Uncharacterized protein</fullName>
    </submittedName>
</protein>
<organism evidence="1 7">
    <name type="scientific">Rotaria socialis</name>
    <dbReference type="NCBI Taxonomy" id="392032"/>
    <lineage>
        <taxon>Eukaryota</taxon>
        <taxon>Metazoa</taxon>
        <taxon>Spiralia</taxon>
        <taxon>Gnathifera</taxon>
        <taxon>Rotifera</taxon>
        <taxon>Eurotatoria</taxon>
        <taxon>Bdelloidea</taxon>
        <taxon>Philodinida</taxon>
        <taxon>Philodinidae</taxon>
        <taxon>Rotaria</taxon>
    </lineage>
</organism>
<evidence type="ECO:0000313" key="2">
    <source>
        <dbReference type="EMBL" id="CAF3329329.1"/>
    </source>
</evidence>
<dbReference type="EMBL" id="CAJOBR010002335">
    <property type="protein sequence ID" value="CAF4674601.1"/>
    <property type="molecule type" value="Genomic_DNA"/>
</dbReference>
<dbReference type="EMBL" id="CAJNYD010001308">
    <property type="protein sequence ID" value="CAF3329329.1"/>
    <property type="molecule type" value="Genomic_DNA"/>
</dbReference>
<evidence type="ECO:0000313" key="6">
    <source>
        <dbReference type="EMBL" id="CAF4674601.1"/>
    </source>
</evidence>
<proteinExistence type="predicted"/>
<reference evidence="1" key="1">
    <citation type="submission" date="2021-02" db="EMBL/GenBank/DDBJ databases">
        <authorList>
            <person name="Nowell W R."/>
        </authorList>
    </citation>
    <scope>NUCLEOTIDE SEQUENCE</scope>
</reference>
<accession>A0A817Q9T7</accession>
<comment type="caution">
    <text evidence="1">The sequence shown here is derived from an EMBL/GenBank/DDBJ whole genome shotgun (WGS) entry which is preliminary data.</text>
</comment>
<dbReference type="Proteomes" id="UP000663825">
    <property type="component" value="Unassembled WGS sequence"/>
</dbReference>
<dbReference type="Proteomes" id="UP000663851">
    <property type="component" value="Unassembled WGS sequence"/>
</dbReference>
<evidence type="ECO:0000313" key="4">
    <source>
        <dbReference type="EMBL" id="CAF4302281.1"/>
    </source>
</evidence>
<evidence type="ECO:0000313" key="7">
    <source>
        <dbReference type="Proteomes" id="UP000663825"/>
    </source>
</evidence>
<evidence type="ECO:0000313" key="3">
    <source>
        <dbReference type="EMBL" id="CAF3539932.1"/>
    </source>
</evidence>
<dbReference type="Proteomes" id="UP000663872">
    <property type="component" value="Unassembled WGS sequence"/>
</dbReference>
<dbReference type="Proteomes" id="UP000663833">
    <property type="component" value="Unassembled WGS sequence"/>
</dbReference>
<sequence length="149" mass="17123">MSSSNNQEIITKETIKVFQNVCSNDKPFSQSIIPAKDQSILNQTPLKQQVHVPTIEHLKDSSAQIHGHQEVDNKKIEEKKQIINTNTNEYCDVCFSTRFCHILKQYGMHPQSDEYMPSDGINDYPLNCAHLKSVSSIAGFELDNNRWWE</sequence>
<dbReference type="Proteomes" id="UP000663873">
    <property type="component" value="Unassembled WGS sequence"/>
</dbReference>
<evidence type="ECO:0000313" key="5">
    <source>
        <dbReference type="EMBL" id="CAF4396559.1"/>
    </source>
</evidence>
<name>A0A817Q9T7_9BILA</name>
<dbReference type="EMBL" id="CAJNYT010003210">
    <property type="protein sequence ID" value="CAF3539932.1"/>
    <property type="molecule type" value="Genomic_DNA"/>
</dbReference>